<dbReference type="Gene3D" id="2.40.30.10">
    <property type="entry name" value="Translation factors"/>
    <property type="match status" value="1"/>
</dbReference>
<evidence type="ECO:0000259" key="13">
    <source>
        <dbReference type="Pfam" id="PF20258"/>
    </source>
</evidence>
<keyword evidence="6" id="KW-0819">tRNA processing</keyword>
<evidence type="ECO:0000256" key="10">
    <source>
        <dbReference type="ARBA" id="ARBA00023157"/>
    </source>
</evidence>
<dbReference type="GO" id="GO:0005524">
    <property type="term" value="F:ATP binding"/>
    <property type="evidence" value="ECO:0007669"/>
    <property type="project" value="UniProtKB-KW"/>
</dbReference>
<dbReference type="GO" id="GO:0000049">
    <property type="term" value="F:tRNA binding"/>
    <property type="evidence" value="ECO:0007669"/>
    <property type="project" value="UniProtKB-KW"/>
</dbReference>
<dbReference type="InterPro" id="IPR046884">
    <property type="entry name" value="MnmA-like_central"/>
</dbReference>
<dbReference type="FunFam" id="2.30.30.280:FF:000001">
    <property type="entry name" value="tRNA-specific 2-thiouridylase MnmA"/>
    <property type="match status" value="1"/>
</dbReference>
<dbReference type="Pfam" id="PF03054">
    <property type="entry name" value="tRNA_Me_trans"/>
    <property type="match status" value="1"/>
</dbReference>
<dbReference type="EC" id="2.8.1.14" evidence="3"/>
<dbReference type="PANTHER" id="PTHR11933:SF5">
    <property type="entry name" value="MITOCHONDRIAL TRNA-SPECIFIC 2-THIOURIDYLASE 1"/>
    <property type="match status" value="1"/>
</dbReference>
<feature type="domain" description="tRNA-specific 2-thiouridylase MnmA-like central" evidence="14">
    <location>
        <begin position="243"/>
        <end position="304"/>
    </location>
</feature>
<evidence type="ECO:0000256" key="3">
    <source>
        <dbReference type="ARBA" id="ARBA00011953"/>
    </source>
</evidence>
<evidence type="ECO:0000259" key="14">
    <source>
        <dbReference type="Pfam" id="PF20259"/>
    </source>
</evidence>
<feature type="domain" description="tRNA-specific 2-thiouridylase MnmA-like C-terminal" evidence="13">
    <location>
        <begin position="317"/>
        <end position="396"/>
    </location>
</feature>
<keyword evidence="7" id="KW-0547">Nucleotide-binding</keyword>
<comment type="function">
    <text evidence="1">Catalyzes the 2-thiolation of uridine at the wobble position (U34) of mitochondrial tRNA(Lys), tRNA(Glu) and tRNA(Gln). Required for the formation of 5-taurinomethyl-2-thiouridine (tm5s2U) of mitochondrial tRNA(Lys), tRNA(Glu), and tRNA(Gln) at the wobble position. ATP is required to activate the C2 atom of the wobble base.</text>
</comment>
<evidence type="ECO:0000256" key="2">
    <source>
        <dbReference type="ARBA" id="ARBA00006191"/>
    </source>
</evidence>
<evidence type="ECO:0000256" key="12">
    <source>
        <dbReference type="SAM" id="MobiDB-lite"/>
    </source>
</evidence>
<dbReference type="InterPro" id="IPR004506">
    <property type="entry name" value="MnmA-like"/>
</dbReference>
<keyword evidence="16" id="KW-1185">Reference proteome</keyword>
<evidence type="ECO:0000256" key="9">
    <source>
        <dbReference type="ARBA" id="ARBA00022884"/>
    </source>
</evidence>
<dbReference type="Gene3D" id="2.30.30.280">
    <property type="entry name" value="Adenine nucleotide alpha hydrolases-like domains"/>
    <property type="match status" value="1"/>
</dbReference>
<evidence type="ECO:0000256" key="8">
    <source>
        <dbReference type="ARBA" id="ARBA00022840"/>
    </source>
</evidence>
<dbReference type="GO" id="GO:0002143">
    <property type="term" value="P:tRNA wobble position uridine thiolation"/>
    <property type="evidence" value="ECO:0007669"/>
    <property type="project" value="TreeGrafter"/>
</dbReference>
<organism evidence="15 16">
    <name type="scientific">Tetrapyrgos nigripes</name>
    <dbReference type="NCBI Taxonomy" id="182062"/>
    <lineage>
        <taxon>Eukaryota</taxon>
        <taxon>Fungi</taxon>
        <taxon>Dikarya</taxon>
        <taxon>Basidiomycota</taxon>
        <taxon>Agaricomycotina</taxon>
        <taxon>Agaricomycetes</taxon>
        <taxon>Agaricomycetidae</taxon>
        <taxon>Agaricales</taxon>
        <taxon>Marasmiineae</taxon>
        <taxon>Marasmiaceae</taxon>
        <taxon>Tetrapyrgos</taxon>
    </lineage>
</organism>
<evidence type="ECO:0000313" key="15">
    <source>
        <dbReference type="EMBL" id="KAF5373883.1"/>
    </source>
</evidence>
<dbReference type="GO" id="GO:0016783">
    <property type="term" value="F:sulfurtransferase activity"/>
    <property type="evidence" value="ECO:0007669"/>
    <property type="project" value="InterPro"/>
</dbReference>
<dbReference type="HAMAP" id="MF_00144">
    <property type="entry name" value="tRNA_thiouridyl_MnmA"/>
    <property type="match status" value="1"/>
</dbReference>
<dbReference type="FunFam" id="3.40.50.620:FF:000115">
    <property type="entry name" value="tRNA-specific 2-thiouridylase MnmA"/>
    <property type="match status" value="1"/>
</dbReference>
<dbReference type="InterPro" id="IPR014729">
    <property type="entry name" value="Rossmann-like_a/b/a_fold"/>
</dbReference>
<evidence type="ECO:0000313" key="16">
    <source>
        <dbReference type="Proteomes" id="UP000559256"/>
    </source>
</evidence>
<dbReference type="InterPro" id="IPR023382">
    <property type="entry name" value="MnmA-like_central_sf"/>
</dbReference>
<name>A0A8H5LY72_9AGAR</name>
<evidence type="ECO:0000256" key="5">
    <source>
        <dbReference type="ARBA" id="ARBA00022679"/>
    </source>
</evidence>
<evidence type="ECO:0000256" key="4">
    <source>
        <dbReference type="ARBA" id="ARBA00022555"/>
    </source>
</evidence>
<dbReference type="AlphaFoldDB" id="A0A8H5LY72"/>
<keyword evidence="9" id="KW-0694">RNA-binding</keyword>
<feature type="compositionally biased region" description="Polar residues" evidence="12">
    <location>
        <begin position="353"/>
        <end position="369"/>
    </location>
</feature>
<dbReference type="OrthoDB" id="3685at2759"/>
<evidence type="ECO:0000256" key="7">
    <source>
        <dbReference type="ARBA" id="ARBA00022741"/>
    </source>
</evidence>
<dbReference type="GO" id="GO:0005739">
    <property type="term" value="C:mitochondrion"/>
    <property type="evidence" value="ECO:0007669"/>
    <property type="project" value="TreeGrafter"/>
</dbReference>
<sequence>MSVRLLSRLSFRRLSRTYSSASLHHEPKSGDKVVIGMSGGVDSSVAARLLADQDYDLSAVFMRNWDTRDESGTDVGCEWEKDWQDVQRVCKSLGIPCQMIDLSREYWNRIFAPALRMWEFGQTPNPDVWCNREIKFGALLERLPIDSNTGQKSWFATGHYAKKCWSDGPNSRPKLLSAKDEFKDQSFYLSSISEEGLARALFPLGSLTKMEVRELARQHNLETAERPESMGLCFVGERGKFNNFLSSYLTPNPGEIFDLATGKKVGDHKGLWAYTVGQKAKIPGMLQKMFVAHKDLETNDLWVVPGKYHEALFKDVIHFKDWAWIWRDSPPEDVFTESGLRASVRIRHRARSTPCTVKQSPDGTVTITTDDPEKGVSPGQVAAIWIDDWCLGCGTIHSSQQTNSLSSLSSEALEESQQLQEEFILRQQQAAERAAASSRAAIKKNRWPKTRP</sequence>
<protein>
    <recommendedName>
        <fullName evidence="3">tRNA-5-taurinomethyluridine 2-sulfurtransferase</fullName>
        <ecNumber evidence="3">2.8.1.14</ecNumber>
    </recommendedName>
</protein>
<proteinExistence type="inferred from homology"/>
<dbReference type="PANTHER" id="PTHR11933">
    <property type="entry name" value="TRNA 5-METHYLAMINOMETHYL-2-THIOURIDYLATE -METHYLTRANSFERASE"/>
    <property type="match status" value="1"/>
</dbReference>
<dbReference type="NCBIfam" id="TIGR00420">
    <property type="entry name" value="trmU"/>
    <property type="match status" value="1"/>
</dbReference>
<dbReference type="Pfam" id="PF20259">
    <property type="entry name" value="tRNA_Me_trans_M"/>
    <property type="match status" value="1"/>
</dbReference>
<keyword evidence="5" id="KW-0808">Transferase</keyword>
<keyword evidence="4" id="KW-0820">tRNA-binding</keyword>
<reference evidence="15 16" key="1">
    <citation type="journal article" date="2020" name="ISME J.">
        <title>Uncovering the hidden diversity of litter-decomposition mechanisms in mushroom-forming fungi.</title>
        <authorList>
            <person name="Floudas D."/>
            <person name="Bentzer J."/>
            <person name="Ahren D."/>
            <person name="Johansson T."/>
            <person name="Persson P."/>
            <person name="Tunlid A."/>
        </authorList>
    </citation>
    <scope>NUCLEOTIDE SEQUENCE [LARGE SCALE GENOMIC DNA]</scope>
    <source>
        <strain evidence="15 16">CBS 291.85</strain>
    </source>
</reference>
<dbReference type="NCBIfam" id="NF001138">
    <property type="entry name" value="PRK00143.1"/>
    <property type="match status" value="1"/>
</dbReference>
<evidence type="ECO:0000256" key="11">
    <source>
        <dbReference type="ARBA" id="ARBA00049564"/>
    </source>
</evidence>
<dbReference type="InterPro" id="IPR046885">
    <property type="entry name" value="MnmA-like_C"/>
</dbReference>
<dbReference type="Pfam" id="PF20258">
    <property type="entry name" value="tRNA_Me_trans_C"/>
    <property type="match status" value="1"/>
</dbReference>
<evidence type="ECO:0000256" key="1">
    <source>
        <dbReference type="ARBA" id="ARBA00003986"/>
    </source>
</evidence>
<keyword evidence="8" id="KW-0067">ATP-binding</keyword>
<keyword evidence="10" id="KW-1015">Disulfide bond</keyword>
<feature type="region of interest" description="Disordered" evidence="12">
    <location>
        <begin position="353"/>
        <end position="374"/>
    </location>
</feature>
<gene>
    <name evidence="15" type="ORF">D9758_000638</name>
</gene>
<comment type="caution">
    <text evidence="15">The sequence shown here is derived from an EMBL/GenBank/DDBJ whole genome shotgun (WGS) entry which is preliminary data.</text>
</comment>
<comment type="catalytic activity">
    <reaction evidence="11">
        <text>5-taurinomethyluridine(34) in tRNA + S-sulfanyl-L-cysteinyl-[protein] + AH2 + ATP = 5-taurinomethyl-2-thiouridine(34) in tRNA + L-cysteinyl-[protein] + A + AMP + diphosphate + H(+)</text>
        <dbReference type="Rhea" id="RHEA:47040"/>
        <dbReference type="Rhea" id="RHEA-COMP:10131"/>
        <dbReference type="Rhea" id="RHEA-COMP:11726"/>
        <dbReference type="Rhea" id="RHEA-COMP:11732"/>
        <dbReference type="Rhea" id="RHEA-COMP:11733"/>
        <dbReference type="ChEBI" id="CHEBI:13193"/>
        <dbReference type="ChEBI" id="CHEBI:15378"/>
        <dbReference type="ChEBI" id="CHEBI:17499"/>
        <dbReference type="ChEBI" id="CHEBI:29950"/>
        <dbReference type="ChEBI" id="CHEBI:30616"/>
        <dbReference type="ChEBI" id="CHEBI:33019"/>
        <dbReference type="ChEBI" id="CHEBI:61963"/>
        <dbReference type="ChEBI" id="CHEBI:87171"/>
        <dbReference type="ChEBI" id="CHEBI:87172"/>
        <dbReference type="ChEBI" id="CHEBI:456215"/>
        <dbReference type="EC" id="2.8.1.14"/>
    </reaction>
</comment>
<dbReference type="Gene3D" id="3.40.50.620">
    <property type="entry name" value="HUPs"/>
    <property type="match status" value="1"/>
</dbReference>
<dbReference type="CDD" id="cd01998">
    <property type="entry name" value="MnmA_TRMU-like"/>
    <property type="match status" value="1"/>
</dbReference>
<dbReference type="SUPFAM" id="SSF52402">
    <property type="entry name" value="Adenine nucleotide alpha hydrolases-like"/>
    <property type="match status" value="1"/>
</dbReference>
<dbReference type="EMBL" id="JAACJM010000003">
    <property type="protein sequence ID" value="KAF5373883.1"/>
    <property type="molecule type" value="Genomic_DNA"/>
</dbReference>
<accession>A0A8H5LY72</accession>
<evidence type="ECO:0000256" key="6">
    <source>
        <dbReference type="ARBA" id="ARBA00022694"/>
    </source>
</evidence>
<dbReference type="Proteomes" id="UP000559256">
    <property type="component" value="Unassembled WGS sequence"/>
</dbReference>
<comment type="similarity">
    <text evidence="2">Belongs to the MnmA/TRMU family.</text>
</comment>